<feature type="transmembrane region" description="Helical" evidence="1">
    <location>
        <begin position="18"/>
        <end position="40"/>
    </location>
</feature>
<feature type="transmembrane region" description="Helical" evidence="1">
    <location>
        <begin position="99"/>
        <end position="121"/>
    </location>
</feature>
<reference evidence="2 3" key="1">
    <citation type="journal article" date="2023" name="Hortic Res">
        <title>The complete reference genome for grapevine (Vitis vinifera L.) genetics and breeding.</title>
        <authorList>
            <person name="Shi X."/>
            <person name="Cao S."/>
            <person name="Wang X."/>
            <person name="Huang S."/>
            <person name="Wang Y."/>
            <person name="Liu Z."/>
            <person name="Liu W."/>
            <person name="Leng X."/>
            <person name="Peng Y."/>
            <person name="Wang N."/>
            <person name="Wang Y."/>
            <person name="Ma Z."/>
            <person name="Xu X."/>
            <person name="Zhang F."/>
            <person name="Xue H."/>
            <person name="Zhong H."/>
            <person name="Wang Y."/>
            <person name="Zhang K."/>
            <person name="Velt A."/>
            <person name="Avia K."/>
            <person name="Holtgrawe D."/>
            <person name="Grimplet J."/>
            <person name="Matus J.T."/>
            <person name="Ware D."/>
            <person name="Wu X."/>
            <person name="Wang H."/>
            <person name="Liu C."/>
            <person name="Fang Y."/>
            <person name="Rustenholz C."/>
            <person name="Cheng Z."/>
            <person name="Xiao H."/>
            <person name="Zhou Y."/>
        </authorList>
    </citation>
    <scope>NUCLEOTIDE SEQUENCE [LARGE SCALE GENOMIC DNA]</scope>
    <source>
        <strain evidence="3">cv. Pinot noir / PN40024</strain>
        <tissue evidence="2">Leaf</tissue>
    </source>
</reference>
<dbReference type="Proteomes" id="UP001227230">
    <property type="component" value="Chromosome 18"/>
</dbReference>
<gene>
    <name evidence="2" type="ORF">VitviT2T_028817</name>
</gene>
<dbReference type="EMBL" id="CP126665">
    <property type="protein sequence ID" value="WKA11306.1"/>
    <property type="molecule type" value="Genomic_DNA"/>
</dbReference>
<protein>
    <recommendedName>
        <fullName evidence="4">Prolamin-like domain-containing protein</fullName>
    </recommendedName>
</protein>
<keyword evidence="1" id="KW-0472">Membrane</keyword>
<evidence type="ECO:0008006" key="4">
    <source>
        <dbReference type="Google" id="ProtNLM"/>
    </source>
</evidence>
<evidence type="ECO:0000313" key="3">
    <source>
        <dbReference type="Proteomes" id="UP001227230"/>
    </source>
</evidence>
<evidence type="ECO:0000313" key="2">
    <source>
        <dbReference type="EMBL" id="WKA11306.1"/>
    </source>
</evidence>
<proteinExistence type="predicted"/>
<keyword evidence="3" id="KW-1185">Reference proteome</keyword>
<organism evidence="2 3">
    <name type="scientific">Vitis vinifera</name>
    <name type="common">Grape</name>
    <dbReference type="NCBI Taxonomy" id="29760"/>
    <lineage>
        <taxon>Eukaryota</taxon>
        <taxon>Viridiplantae</taxon>
        <taxon>Streptophyta</taxon>
        <taxon>Embryophyta</taxon>
        <taxon>Tracheophyta</taxon>
        <taxon>Spermatophyta</taxon>
        <taxon>Magnoliopsida</taxon>
        <taxon>eudicotyledons</taxon>
        <taxon>Gunneridae</taxon>
        <taxon>Pentapetalae</taxon>
        <taxon>rosids</taxon>
        <taxon>Vitales</taxon>
        <taxon>Vitaceae</taxon>
        <taxon>Viteae</taxon>
        <taxon>Vitis</taxon>
    </lineage>
</organism>
<keyword evidence="1" id="KW-0812">Transmembrane</keyword>
<name>A0ABY9DWK2_VITVI</name>
<sequence length="183" mass="20711">MMASPVPEKKLCCRRDCLLLFLVSALDHGYCLVLLVHVLVLEDDDQYWADLETVTFFSSTIQPPRSFLLASDQHMLEGEKKRESNEEVWKRERSINSSIMVIFFLAIKALMVSVGPAEIAVGPSYDWKHEFPPVSPPTSHYLNDCAKKVSEGCSLPYYRYLMFGNNGLLSTPCCQEILTMGLP</sequence>
<accession>A0ABY9DWK2</accession>
<keyword evidence="1" id="KW-1133">Transmembrane helix</keyword>
<evidence type="ECO:0000256" key="1">
    <source>
        <dbReference type="SAM" id="Phobius"/>
    </source>
</evidence>